<dbReference type="AlphaFoldDB" id="A0A4Q5LTP3"/>
<keyword evidence="1" id="KW-1277">Toxin-antitoxin system</keyword>
<comment type="similarity">
    <text evidence="2">Belongs to the TacA antitoxin family.</text>
</comment>
<dbReference type="Proteomes" id="UP000293162">
    <property type="component" value="Unassembled WGS sequence"/>
</dbReference>
<dbReference type="Gene3D" id="1.20.5.780">
    <property type="entry name" value="Single helix bin"/>
    <property type="match status" value="1"/>
</dbReference>
<organism evidence="3 4">
    <name type="scientific">Emticicia agri</name>
    <dbReference type="NCBI Taxonomy" id="2492393"/>
    <lineage>
        <taxon>Bacteria</taxon>
        <taxon>Pseudomonadati</taxon>
        <taxon>Bacteroidota</taxon>
        <taxon>Cytophagia</taxon>
        <taxon>Cytophagales</taxon>
        <taxon>Leadbetterellaceae</taxon>
        <taxon>Emticicia</taxon>
    </lineage>
</organism>
<dbReference type="EMBL" id="SEWF01000061">
    <property type="protein sequence ID" value="RYU93006.1"/>
    <property type="molecule type" value="Genomic_DNA"/>
</dbReference>
<accession>A0A4Q5LTP3</accession>
<proteinExistence type="inferred from homology"/>
<dbReference type="RefSeq" id="WP_130023851.1">
    <property type="nucleotide sequence ID" value="NZ_SEWF01000061.1"/>
</dbReference>
<dbReference type="Pfam" id="PF08681">
    <property type="entry name" value="TacA1"/>
    <property type="match status" value="1"/>
</dbReference>
<dbReference type="OrthoDB" id="595305at2"/>
<dbReference type="InterPro" id="IPR010985">
    <property type="entry name" value="Ribbon_hlx_hlx"/>
</dbReference>
<reference evidence="3 4" key="1">
    <citation type="submission" date="2019-02" db="EMBL/GenBank/DDBJ databases">
        <title>Bacterial novel species Emticicia sp. 17J42-9 isolated from soil.</title>
        <authorList>
            <person name="Jung H.-Y."/>
        </authorList>
    </citation>
    <scope>NUCLEOTIDE SEQUENCE [LARGE SCALE GENOMIC DNA]</scope>
    <source>
        <strain evidence="3 4">17J42-9</strain>
    </source>
</reference>
<gene>
    <name evidence="3" type="ORF">EWM59_24315</name>
</gene>
<evidence type="ECO:0000256" key="2">
    <source>
        <dbReference type="ARBA" id="ARBA00049988"/>
    </source>
</evidence>
<evidence type="ECO:0000313" key="4">
    <source>
        <dbReference type="Proteomes" id="UP000293162"/>
    </source>
</evidence>
<dbReference type="SUPFAM" id="SSF47598">
    <property type="entry name" value="Ribbon-helix-helix"/>
    <property type="match status" value="1"/>
</dbReference>
<dbReference type="GO" id="GO:0006355">
    <property type="term" value="P:regulation of DNA-templated transcription"/>
    <property type="evidence" value="ECO:0007669"/>
    <property type="project" value="InterPro"/>
</dbReference>
<dbReference type="InterPro" id="IPR014795">
    <property type="entry name" value="TacA_1-like"/>
</dbReference>
<name>A0A4Q5LTP3_9BACT</name>
<sequence length="97" mass="11037">MSNSINDRIDVRISKEQKELIKYASDLSGFKSLSEFIIFCANKEANSIINEKNQILRSIEDKKVFLEAILNPASPNDSLKKAQLNYKKFIEANGIEN</sequence>
<dbReference type="PANTHER" id="PTHR35401:SF2">
    <property type="entry name" value="ABC-TYPE TRANSPORT SYSTEM"/>
    <property type="match status" value="1"/>
</dbReference>
<protein>
    <submittedName>
        <fullName evidence="3">DUF1778 domain-containing protein</fullName>
    </submittedName>
</protein>
<comment type="caution">
    <text evidence="3">The sequence shown here is derived from an EMBL/GenBank/DDBJ whole genome shotgun (WGS) entry which is preliminary data.</text>
</comment>
<keyword evidence="4" id="KW-1185">Reference proteome</keyword>
<evidence type="ECO:0000313" key="3">
    <source>
        <dbReference type="EMBL" id="RYU93006.1"/>
    </source>
</evidence>
<evidence type="ECO:0000256" key="1">
    <source>
        <dbReference type="ARBA" id="ARBA00022649"/>
    </source>
</evidence>
<dbReference type="PANTHER" id="PTHR35401">
    <property type="entry name" value="COPG FAMILY HELIX-TURN-HELIX PROTEIN-RELATED-RELATED"/>
    <property type="match status" value="1"/>
</dbReference>